<evidence type="ECO:0000313" key="9">
    <source>
        <dbReference type="EMBL" id="KAK4184828.1"/>
    </source>
</evidence>
<keyword evidence="4" id="KW-0238">DNA-binding</keyword>
<dbReference type="InterPro" id="IPR036864">
    <property type="entry name" value="Zn2-C6_fun-type_DNA-bd_sf"/>
</dbReference>
<dbReference type="PROSITE" id="PS50048">
    <property type="entry name" value="ZN2_CY6_FUNGAL_2"/>
    <property type="match status" value="1"/>
</dbReference>
<keyword evidence="3" id="KW-0805">Transcription regulation</keyword>
<dbReference type="Proteomes" id="UP001302126">
    <property type="component" value="Unassembled WGS sequence"/>
</dbReference>
<feature type="compositionally biased region" description="Low complexity" evidence="7">
    <location>
        <begin position="16"/>
        <end position="26"/>
    </location>
</feature>
<dbReference type="CDD" id="cd00067">
    <property type="entry name" value="GAL4"/>
    <property type="match status" value="1"/>
</dbReference>
<dbReference type="SUPFAM" id="SSF57701">
    <property type="entry name" value="Zn2/Cys6 DNA-binding domain"/>
    <property type="match status" value="1"/>
</dbReference>
<sequence>MSSKPSKSSRGTGMFSSKTSYSGDSSSPERASKQGPQSFVFSLDHRPRATRASVPKVRSGCVTCERRHVKCDEAKPACQRCVKWQGFCDGYKPQELVPPKDNKRRQSAASSHSDRSTSAPPSSAETFLGEELQVPEDVPQIDPEWESIYSTCWSTLSNNLGGGWFPTPLFSQTIPQISQDEPAIRYAVVAVGALACALAPNTIPPLPSTDVALDYHYNAALTYYGYALRLIRLQQECENGSTLRVAVVACILFACFEILHGSYEAAVNHINYGGLIIAGRASIGALGEEACSQHINKGKSSGSSSSHLALENEILQVFHRLRASSWSAYLHGSVQIPHTCLETSNNLNINSMPSKFSSLGEARLWWDLVQHQTLHFNQAVADQVAAIFGMRELQLRYMSILEKWNATFWPLYTSSTSSRKGSLHYQAVSLLLQSIIAHICVNTVCFHDSYMLQEVTSQFSEIVRLAGILLPNQPLAPGCLEAFTLEHGPTFALYMASIKCIDPSVQADAVSLLSRYPRRDAFWDSRGATIGASQPASTYEPDATATIDPLLHYME</sequence>
<keyword evidence="1" id="KW-0479">Metal-binding</keyword>
<keyword evidence="5" id="KW-0804">Transcription</keyword>
<dbReference type="InterPro" id="IPR052360">
    <property type="entry name" value="Transcr_Regulatory_Proteins"/>
</dbReference>
<feature type="compositionally biased region" description="Polar residues" evidence="7">
    <location>
        <begin position="1"/>
        <end position="15"/>
    </location>
</feature>
<feature type="domain" description="Zn(2)-C6 fungal-type" evidence="8">
    <location>
        <begin position="60"/>
        <end position="88"/>
    </location>
</feature>
<reference evidence="9" key="2">
    <citation type="submission" date="2023-05" db="EMBL/GenBank/DDBJ databases">
        <authorList>
            <consortium name="Lawrence Berkeley National Laboratory"/>
            <person name="Steindorff A."/>
            <person name="Hensen N."/>
            <person name="Bonometti L."/>
            <person name="Westerberg I."/>
            <person name="Brannstrom I.O."/>
            <person name="Guillou S."/>
            <person name="Cros-Aarteil S."/>
            <person name="Calhoun S."/>
            <person name="Haridas S."/>
            <person name="Kuo A."/>
            <person name="Mondo S."/>
            <person name="Pangilinan J."/>
            <person name="Riley R."/>
            <person name="Labutti K."/>
            <person name="Andreopoulos B."/>
            <person name="Lipzen A."/>
            <person name="Chen C."/>
            <person name="Yanf M."/>
            <person name="Daum C."/>
            <person name="Ng V."/>
            <person name="Clum A."/>
            <person name="Ohm R."/>
            <person name="Martin F."/>
            <person name="Silar P."/>
            <person name="Natvig D."/>
            <person name="Lalanne C."/>
            <person name="Gautier V."/>
            <person name="Ament-Velasquez S.L."/>
            <person name="Kruys A."/>
            <person name="Hutchinson M.I."/>
            <person name="Powell A.J."/>
            <person name="Barry K."/>
            <person name="Miller A.N."/>
            <person name="Grigoriev I.V."/>
            <person name="Debuchy R."/>
            <person name="Gladieux P."/>
            <person name="Thoren M.H."/>
            <person name="Johannesson H."/>
        </authorList>
    </citation>
    <scope>NUCLEOTIDE SEQUENCE</scope>
    <source>
        <strain evidence="9">PSN309</strain>
    </source>
</reference>
<keyword evidence="10" id="KW-1185">Reference proteome</keyword>
<dbReference type="GO" id="GO:0000981">
    <property type="term" value="F:DNA-binding transcription factor activity, RNA polymerase II-specific"/>
    <property type="evidence" value="ECO:0007669"/>
    <property type="project" value="InterPro"/>
</dbReference>
<dbReference type="SMART" id="SM00066">
    <property type="entry name" value="GAL4"/>
    <property type="match status" value="1"/>
</dbReference>
<dbReference type="GO" id="GO:0003677">
    <property type="term" value="F:DNA binding"/>
    <property type="evidence" value="ECO:0007669"/>
    <property type="project" value="UniProtKB-KW"/>
</dbReference>
<keyword evidence="2" id="KW-0862">Zinc</keyword>
<keyword evidence="6" id="KW-0539">Nucleus</keyword>
<evidence type="ECO:0000259" key="8">
    <source>
        <dbReference type="PROSITE" id="PS50048"/>
    </source>
</evidence>
<evidence type="ECO:0000256" key="6">
    <source>
        <dbReference type="ARBA" id="ARBA00023242"/>
    </source>
</evidence>
<dbReference type="PANTHER" id="PTHR36206:SF4">
    <property type="entry name" value="HYPOTHETICAL CONSERVED PROTEIN (EUROFUNG)-RELATED"/>
    <property type="match status" value="1"/>
</dbReference>
<organism evidence="9 10">
    <name type="scientific">Podospora australis</name>
    <dbReference type="NCBI Taxonomy" id="1536484"/>
    <lineage>
        <taxon>Eukaryota</taxon>
        <taxon>Fungi</taxon>
        <taxon>Dikarya</taxon>
        <taxon>Ascomycota</taxon>
        <taxon>Pezizomycotina</taxon>
        <taxon>Sordariomycetes</taxon>
        <taxon>Sordariomycetidae</taxon>
        <taxon>Sordariales</taxon>
        <taxon>Podosporaceae</taxon>
        <taxon>Podospora</taxon>
    </lineage>
</organism>
<reference evidence="9" key="1">
    <citation type="journal article" date="2023" name="Mol. Phylogenet. Evol.">
        <title>Genome-scale phylogeny and comparative genomics of the fungal order Sordariales.</title>
        <authorList>
            <person name="Hensen N."/>
            <person name="Bonometti L."/>
            <person name="Westerberg I."/>
            <person name="Brannstrom I.O."/>
            <person name="Guillou S."/>
            <person name="Cros-Aarteil S."/>
            <person name="Calhoun S."/>
            <person name="Haridas S."/>
            <person name="Kuo A."/>
            <person name="Mondo S."/>
            <person name="Pangilinan J."/>
            <person name="Riley R."/>
            <person name="LaButti K."/>
            <person name="Andreopoulos B."/>
            <person name="Lipzen A."/>
            <person name="Chen C."/>
            <person name="Yan M."/>
            <person name="Daum C."/>
            <person name="Ng V."/>
            <person name="Clum A."/>
            <person name="Steindorff A."/>
            <person name="Ohm R.A."/>
            <person name="Martin F."/>
            <person name="Silar P."/>
            <person name="Natvig D.O."/>
            <person name="Lalanne C."/>
            <person name="Gautier V."/>
            <person name="Ament-Velasquez S.L."/>
            <person name="Kruys A."/>
            <person name="Hutchinson M.I."/>
            <person name="Powell A.J."/>
            <person name="Barry K."/>
            <person name="Miller A.N."/>
            <person name="Grigoriev I.V."/>
            <person name="Debuchy R."/>
            <person name="Gladieux P."/>
            <person name="Hiltunen Thoren M."/>
            <person name="Johannesson H."/>
        </authorList>
    </citation>
    <scope>NUCLEOTIDE SEQUENCE</scope>
    <source>
        <strain evidence="9">PSN309</strain>
    </source>
</reference>
<dbReference type="Gene3D" id="4.10.240.10">
    <property type="entry name" value="Zn(2)-C6 fungal-type DNA-binding domain"/>
    <property type="match status" value="1"/>
</dbReference>
<evidence type="ECO:0000256" key="1">
    <source>
        <dbReference type="ARBA" id="ARBA00022723"/>
    </source>
</evidence>
<proteinExistence type="predicted"/>
<feature type="region of interest" description="Disordered" evidence="7">
    <location>
        <begin position="1"/>
        <end position="55"/>
    </location>
</feature>
<evidence type="ECO:0000256" key="7">
    <source>
        <dbReference type="SAM" id="MobiDB-lite"/>
    </source>
</evidence>
<dbReference type="GO" id="GO:0008270">
    <property type="term" value="F:zinc ion binding"/>
    <property type="evidence" value="ECO:0007669"/>
    <property type="project" value="InterPro"/>
</dbReference>
<feature type="region of interest" description="Disordered" evidence="7">
    <location>
        <begin position="95"/>
        <end position="125"/>
    </location>
</feature>
<evidence type="ECO:0000313" key="10">
    <source>
        <dbReference type="Proteomes" id="UP001302126"/>
    </source>
</evidence>
<dbReference type="AlphaFoldDB" id="A0AAN6WNE1"/>
<evidence type="ECO:0000256" key="3">
    <source>
        <dbReference type="ARBA" id="ARBA00023015"/>
    </source>
</evidence>
<evidence type="ECO:0000256" key="4">
    <source>
        <dbReference type="ARBA" id="ARBA00023125"/>
    </source>
</evidence>
<dbReference type="Pfam" id="PF00172">
    <property type="entry name" value="Zn_clus"/>
    <property type="match status" value="1"/>
</dbReference>
<comment type="caution">
    <text evidence="9">The sequence shown here is derived from an EMBL/GenBank/DDBJ whole genome shotgun (WGS) entry which is preliminary data.</text>
</comment>
<accession>A0AAN6WNE1</accession>
<feature type="compositionally biased region" description="Low complexity" evidence="7">
    <location>
        <begin position="107"/>
        <end position="124"/>
    </location>
</feature>
<name>A0AAN6WNE1_9PEZI</name>
<evidence type="ECO:0000256" key="5">
    <source>
        <dbReference type="ARBA" id="ARBA00023163"/>
    </source>
</evidence>
<dbReference type="EMBL" id="MU864472">
    <property type="protein sequence ID" value="KAK4184828.1"/>
    <property type="molecule type" value="Genomic_DNA"/>
</dbReference>
<protein>
    <recommendedName>
        <fullName evidence="8">Zn(2)-C6 fungal-type domain-containing protein</fullName>
    </recommendedName>
</protein>
<gene>
    <name evidence="9" type="ORF">QBC35DRAFT_539261</name>
</gene>
<evidence type="ECO:0000256" key="2">
    <source>
        <dbReference type="ARBA" id="ARBA00022833"/>
    </source>
</evidence>
<dbReference type="InterPro" id="IPR001138">
    <property type="entry name" value="Zn2Cys6_DnaBD"/>
</dbReference>
<dbReference type="PANTHER" id="PTHR36206">
    <property type="entry name" value="ASPERCRYPTIN BIOSYNTHESIS CLUSTER-SPECIFIC TRANSCRIPTION REGULATOR ATNN-RELATED"/>
    <property type="match status" value="1"/>
</dbReference>